<evidence type="ECO:0000256" key="1">
    <source>
        <dbReference type="ARBA" id="ARBA00022837"/>
    </source>
</evidence>
<comment type="caution">
    <text evidence="4">The sequence shown here is derived from an EMBL/GenBank/DDBJ whole genome shotgun (WGS) entry which is preliminary data.</text>
</comment>
<evidence type="ECO:0000259" key="3">
    <source>
        <dbReference type="PROSITE" id="PS50222"/>
    </source>
</evidence>
<sequence>MVPGDLVGLLCRLLAQCLQKPPTAEPGTLLKPADRTRPPGRVRHAFKQMDLNRSGGLTLEELKAGMAKELGVEELAPHVFQAMEYQFLAHADDREDGVKVLTAKVFSRYYCEVLFRHFDKNNNGVLELAEVHEALKFLVKPDADGNQVMPVIVFPSEYCRLDGEVKLPISWFWESMCSSFVLLSVSTVVVPARPPLPLALGMRDACAAAFGVNSRPEPEEAAAVACAVIAALHTATSSSVVERPEALPKQGEYIFSADTPFAGRFACIEPFALAGDPLAAQTLGLLLFSGVGGCSSDLRASAKWHAASAAQGNLDALAVLGGCIRRGSGVEQDEAMGRAIIEATAAAGSPVGLCKLGVMLDEGQCGMTQDSWAAARCFEAAAAQASALGQFNWGWALVHGIGVRRDVRRGIEQWVQAMKQAPLDGSEEAAFYLYEERSKIDDPALYDAIRPTACLRLAASLELDLAIERLARAEERRKTKQVVEAFRKPRKGPRFTRDDKARQWTAKDQRAAEFLDALDG</sequence>
<dbReference type="PROSITE" id="PS50222">
    <property type="entry name" value="EF_HAND_2"/>
    <property type="match status" value="2"/>
</dbReference>
<gene>
    <name evidence="4" type="ORF">Ctob_004045</name>
</gene>
<dbReference type="Pfam" id="PF13202">
    <property type="entry name" value="EF-hand_5"/>
    <property type="match status" value="1"/>
</dbReference>
<dbReference type="InterPro" id="IPR050767">
    <property type="entry name" value="Sel1_AlgK"/>
</dbReference>
<dbReference type="GO" id="GO:0005509">
    <property type="term" value="F:calcium ion binding"/>
    <property type="evidence" value="ECO:0007669"/>
    <property type="project" value="InterPro"/>
</dbReference>
<dbReference type="Gene3D" id="1.10.238.10">
    <property type="entry name" value="EF-hand"/>
    <property type="match status" value="1"/>
</dbReference>
<dbReference type="InterPro" id="IPR018247">
    <property type="entry name" value="EF_Hand_1_Ca_BS"/>
</dbReference>
<reference evidence="5" key="1">
    <citation type="journal article" date="2015" name="PLoS Genet.">
        <title>Genome Sequence and Transcriptome Analyses of Chrysochromulina tobin: Metabolic Tools for Enhanced Algal Fitness in the Prominent Order Prymnesiales (Haptophyceae).</title>
        <authorList>
            <person name="Hovde B.T."/>
            <person name="Deodato C.R."/>
            <person name="Hunsperger H.M."/>
            <person name="Ryken S.A."/>
            <person name="Yost W."/>
            <person name="Jha R.K."/>
            <person name="Patterson J."/>
            <person name="Monnat R.J. Jr."/>
            <person name="Barlow S.B."/>
            <person name="Starkenburg S.R."/>
            <person name="Cattolico R.A."/>
        </authorList>
    </citation>
    <scope>NUCLEOTIDE SEQUENCE</scope>
    <source>
        <strain evidence="5">CCMP291</strain>
    </source>
</reference>
<dbReference type="InterPro" id="IPR006597">
    <property type="entry name" value="Sel1-like"/>
</dbReference>
<proteinExistence type="inferred from homology"/>
<feature type="domain" description="EF-hand" evidence="3">
    <location>
        <begin position="111"/>
        <end position="141"/>
    </location>
</feature>
<organism evidence="4 5">
    <name type="scientific">Chrysochromulina tobinii</name>
    <dbReference type="NCBI Taxonomy" id="1460289"/>
    <lineage>
        <taxon>Eukaryota</taxon>
        <taxon>Haptista</taxon>
        <taxon>Haptophyta</taxon>
        <taxon>Prymnesiophyceae</taxon>
        <taxon>Prymnesiales</taxon>
        <taxon>Chrysochromulinaceae</taxon>
        <taxon>Chrysochromulina</taxon>
    </lineage>
</organism>
<feature type="domain" description="EF-hand" evidence="3">
    <location>
        <begin position="37"/>
        <end position="72"/>
    </location>
</feature>
<dbReference type="SUPFAM" id="SSF47473">
    <property type="entry name" value="EF-hand"/>
    <property type="match status" value="1"/>
</dbReference>
<dbReference type="InterPro" id="IPR002048">
    <property type="entry name" value="EF_hand_dom"/>
</dbReference>
<evidence type="ECO:0000256" key="2">
    <source>
        <dbReference type="ARBA" id="ARBA00038101"/>
    </source>
</evidence>
<evidence type="ECO:0000313" key="5">
    <source>
        <dbReference type="Proteomes" id="UP000037460"/>
    </source>
</evidence>
<accession>A0A0M0J4X2</accession>
<dbReference type="Pfam" id="PF08238">
    <property type="entry name" value="Sel1"/>
    <property type="match status" value="4"/>
</dbReference>
<dbReference type="Gene3D" id="1.25.40.10">
    <property type="entry name" value="Tetratricopeptide repeat domain"/>
    <property type="match status" value="1"/>
</dbReference>
<keyword evidence="1" id="KW-0106">Calcium</keyword>
<name>A0A0M0J4X2_9EUKA</name>
<dbReference type="SMART" id="SM00671">
    <property type="entry name" value="SEL1"/>
    <property type="match status" value="4"/>
</dbReference>
<evidence type="ECO:0000313" key="4">
    <source>
        <dbReference type="EMBL" id="KOO21372.1"/>
    </source>
</evidence>
<dbReference type="InterPro" id="IPR011990">
    <property type="entry name" value="TPR-like_helical_dom_sf"/>
</dbReference>
<dbReference type="PANTHER" id="PTHR11102:SF160">
    <property type="entry name" value="ERAD-ASSOCIATED E3 UBIQUITIN-PROTEIN LIGASE COMPONENT HRD3"/>
    <property type="match status" value="1"/>
</dbReference>
<dbReference type="InterPro" id="IPR011992">
    <property type="entry name" value="EF-hand-dom_pair"/>
</dbReference>
<dbReference type="SMART" id="SM00054">
    <property type="entry name" value="EFh"/>
    <property type="match status" value="2"/>
</dbReference>
<comment type="similarity">
    <text evidence="2">Belongs to the sel-1 family.</text>
</comment>
<dbReference type="PANTHER" id="PTHR11102">
    <property type="entry name" value="SEL-1-LIKE PROTEIN"/>
    <property type="match status" value="1"/>
</dbReference>
<keyword evidence="5" id="KW-1185">Reference proteome</keyword>
<dbReference type="EMBL" id="JWZX01003368">
    <property type="protein sequence ID" value="KOO21372.1"/>
    <property type="molecule type" value="Genomic_DNA"/>
</dbReference>
<dbReference type="AlphaFoldDB" id="A0A0M0J4X2"/>
<dbReference type="PROSITE" id="PS00018">
    <property type="entry name" value="EF_HAND_1"/>
    <property type="match status" value="1"/>
</dbReference>
<dbReference type="OrthoDB" id="186625at2759"/>
<dbReference type="Proteomes" id="UP000037460">
    <property type="component" value="Unassembled WGS sequence"/>
</dbReference>
<protein>
    <recommendedName>
        <fullName evidence="3">EF-hand domain-containing protein</fullName>
    </recommendedName>
</protein>
<dbReference type="SUPFAM" id="SSF81901">
    <property type="entry name" value="HCP-like"/>
    <property type="match status" value="1"/>
</dbReference>